<sequence>MRVEEGPRPAGQPFGGLDEVEIHLADSIIRAHRRWKSLAMVFRYWRRGSDWSNNALDGVGLRTDFLGKLMGRHTPVLGG</sequence>
<comment type="caution">
    <text evidence="1">The sequence shown here is derived from an EMBL/GenBank/DDBJ whole genome shotgun (WGS) entry which is preliminary data.</text>
</comment>
<accession>A0ABP6CV86</accession>
<keyword evidence="2" id="KW-1185">Reference proteome</keyword>
<proteinExistence type="predicted"/>
<evidence type="ECO:0000313" key="2">
    <source>
        <dbReference type="Proteomes" id="UP001501509"/>
    </source>
</evidence>
<evidence type="ECO:0008006" key="3">
    <source>
        <dbReference type="Google" id="ProtNLM"/>
    </source>
</evidence>
<gene>
    <name evidence="1" type="ORF">GCM10010411_75460</name>
</gene>
<organism evidence="1 2">
    <name type="scientific">Actinomadura fulvescens</name>
    <dbReference type="NCBI Taxonomy" id="46160"/>
    <lineage>
        <taxon>Bacteria</taxon>
        <taxon>Bacillati</taxon>
        <taxon>Actinomycetota</taxon>
        <taxon>Actinomycetes</taxon>
        <taxon>Streptosporangiales</taxon>
        <taxon>Thermomonosporaceae</taxon>
        <taxon>Actinomadura</taxon>
    </lineage>
</organism>
<dbReference type="Proteomes" id="UP001501509">
    <property type="component" value="Unassembled WGS sequence"/>
</dbReference>
<dbReference type="EMBL" id="BAAATD010000013">
    <property type="protein sequence ID" value="GAA2627273.1"/>
    <property type="molecule type" value="Genomic_DNA"/>
</dbReference>
<protein>
    <recommendedName>
        <fullName evidence="3">Transposase</fullName>
    </recommendedName>
</protein>
<reference evidence="2" key="1">
    <citation type="journal article" date="2019" name="Int. J. Syst. Evol. Microbiol.">
        <title>The Global Catalogue of Microorganisms (GCM) 10K type strain sequencing project: providing services to taxonomists for standard genome sequencing and annotation.</title>
        <authorList>
            <consortium name="The Broad Institute Genomics Platform"/>
            <consortium name="The Broad Institute Genome Sequencing Center for Infectious Disease"/>
            <person name="Wu L."/>
            <person name="Ma J."/>
        </authorList>
    </citation>
    <scope>NUCLEOTIDE SEQUENCE [LARGE SCALE GENOMIC DNA]</scope>
    <source>
        <strain evidence="2">JCM 6833</strain>
    </source>
</reference>
<evidence type="ECO:0000313" key="1">
    <source>
        <dbReference type="EMBL" id="GAA2627273.1"/>
    </source>
</evidence>
<name>A0ABP6CV86_9ACTN</name>